<evidence type="ECO:0000313" key="2">
    <source>
        <dbReference type="Proteomes" id="UP000031594"/>
    </source>
</evidence>
<protein>
    <recommendedName>
        <fullName evidence="3">Methyltransferase family protein</fullName>
    </recommendedName>
</protein>
<dbReference type="InterPro" id="IPR029063">
    <property type="entry name" value="SAM-dependent_MTases_sf"/>
</dbReference>
<reference evidence="1 2" key="1">
    <citation type="submission" date="2014-08" db="EMBL/GenBank/DDBJ databases">
        <title>Methylacidiphilum kamchatkense strain Kam1 draft genome sequence.</title>
        <authorList>
            <person name="Birkeland N.-K."/>
            <person name="Erikstad H.A."/>
        </authorList>
    </citation>
    <scope>NUCLEOTIDE SEQUENCE [LARGE SCALE GENOMIC DNA]</scope>
    <source>
        <strain evidence="1 2">Kam1</strain>
    </source>
</reference>
<comment type="caution">
    <text evidence="1">The sequence shown here is derived from an EMBL/GenBank/DDBJ whole genome shotgun (WGS) entry which is preliminary data.</text>
</comment>
<evidence type="ECO:0000313" key="1">
    <source>
        <dbReference type="EMBL" id="KIE59476.1"/>
    </source>
</evidence>
<dbReference type="EMBL" id="JQNX01000001">
    <property type="protein sequence ID" value="KIE59476.1"/>
    <property type="molecule type" value="Genomic_DNA"/>
</dbReference>
<sequence length="131" mass="15281">MIQLLSLKRYSKLLKPEGKIIILTPNTQSIAHCLFGFYWRGLEPPRHIHLFNSNNLKVCLQKSGFLALEQKSFSADSHKIYLWGFIQKYHAESLYDYLLALLFQCEEFRSKKICEADGEDLFLVAQKINIL</sequence>
<accession>A0ABR5A0F0</accession>
<name>A0ABR5A0F0_9BACT</name>
<gene>
    <name evidence="1" type="ORF">A946_02060</name>
</gene>
<proteinExistence type="predicted"/>
<keyword evidence="2" id="KW-1185">Reference proteome</keyword>
<dbReference type="Pfam" id="PF13489">
    <property type="entry name" value="Methyltransf_23"/>
    <property type="match status" value="1"/>
</dbReference>
<dbReference type="Gene3D" id="3.40.50.150">
    <property type="entry name" value="Vaccinia Virus protein VP39"/>
    <property type="match status" value="1"/>
</dbReference>
<evidence type="ECO:0008006" key="3">
    <source>
        <dbReference type="Google" id="ProtNLM"/>
    </source>
</evidence>
<organism evidence="1 2">
    <name type="scientific">Methylacidiphilum kamchatkense Kam1</name>
    <dbReference type="NCBI Taxonomy" id="1202785"/>
    <lineage>
        <taxon>Bacteria</taxon>
        <taxon>Pseudomonadati</taxon>
        <taxon>Verrucomicrobiota</taxon>
        <taxon>Methylacidiphilae</taxon>
        <taxon>Methylacidiphilales</taxon>
        <taxon>Methylacidiphilaceae</taxon>
        <taxon>Methylacidiphilum (ex Ratnadevi et al. 2023)</taxon>
    </lineage>
</organism>
<dbReference type="SUPFAM" id="SSF53335">
    <property type="entry name" value="S-adenosyl-L-methionine-dependent methyltransferases"/>
    <property type="match status" value="1"/>
</dbReference>
<dbReference type="Proteomes" id="UP000031594">
    <property type="component" value="Unassembled WGS sequence"/>
</dbReference>